<gene>
    <name evidence="2" type="ORF">KUO17_26125</name>
</gene>
<reference evidence="2" key="2">
    <citation type="journal article" date="2023" name="Plant Pathol.">
        <title>Dismantling and reorganizing Pseudomonas marginalis sensu#lato.</title>
        <authorList>
            <person name="Sawada H."/>
            <person name="Fujikawa T."/>
            <person name="Satou M."/>
        </authorList>
    </citation>
    <scope>NUCLEOTIDE SEQUENCE</scope>
    <source>
        <strain evidence="2">MAFF 301350</strain>
    </source>
</reference>
<reference evidence="2" key="1">
    <citation type="journal article" date="2022" name="Int. J. Syst. Evol. Microbiol.">
        <title>Pseudomonas aegrilactucae sp. nov. and Pseudomonas morbosilactucae sp. nov., pathogens causing bacterial rot of lettuce in Japan.</title>
        <authorList>
            <person name="Sawada H."/>
            <person name="Fujikawa T."/>
            <person name="Satou M."/>
        </authorList>
    </citation>
    <scope>NUCLEOTIDE SEQUENCE</scope>
    <source>
        <strain evidence="2">MAFF 301350</strain>
    </source>
</reference>
<dbReference type="GO" id="GO:0003677">
    <property type="term" value="F:DNA binding"/>
    <property type="evidence" value="ECO:0007669"/>
    <property type="project" value="InterPro"/>
</dbReference>
<keyword evidence="2" id="KW-0540">Nuclease</keyword>
<dbReference type="RefSeq" id="WP_217978439.1">
    <property type="nucleotide sequence ID" value="NZ_JAHTBI010000155.1"/>
</dbReference>
<dbReference type="EMBL" id="JAHTBI010000155">
    <property type="protein sequence ID" value="MBV6290450.1"/>
    <property type="molecule type" value="Genomic_DNA"/>
</dbReference>
<dbReference type="InterPro" id="IPR052021">
    <property type="entry name" value="Type-I_RS_S_subunit"/>
</dbReference>
<feature type="domain" description="Type I restriction modification DNA specificity" evidence="1">
    <location>
        <begin position="90"/>
        <end position="190"/>
    </location>
</feature>
<dbReference type="AlphaFoldDB" id="A0A9Q3AHG6"/>
<keyword evidence="3" id="KW-1185">Reference proteome</keyword>
<proteinExistence type="predicted"/>
<accession>A0A9Q3AHG6</accession>
<dbReference type="Proteomes" id="UP001106592">
    <property type="component" value="Unassembled WGS sequence"/>
</dbReference>
<keyword evidence="2" id="KW-0378">Hydrolase</keyword>
<dbReference type="PANTHER" id="PTHR30408">
    <property type="entry name" value="TYPE-1 RESTRICTION ENZYME ECOKI SPECIFICITY PROTEIN"/>
    <property type="match status" value="1"/>
</dbReference>
<dbReference type="Pfam" id="PF01420">
    <property type="entry name" value="Methylase_S"/>
    <property type="match status" value="1"/>
</dbReference>
<dbReference type="GO" id="GO:0004519">
    <property type="term" value="F:endonuclease activity"/>
    <property type="evidence" value="ECO:0007669"/>
    <property type="project" value="UniProtKB-KW"/>
</dbReference>
<protein>
    <submittedName>
        <fullName evidence="2">Restriction endonuclease subunit S</fullName>
        <ecNumber evidence="2">3.1.21.-</ecNumber>
    </submittedName>
</protein>
<sequence>MQQLFPYGDEIAPRTRFPEFSDSGGWVKRKISDLVKRVVRPVDVEADTKYREIGIRSHGKGVFHKEPVLGASLGDKRVFWVEENTLVINIVFAWEQAVAVTSVDENGMIASHRFPMYEAVERISDVNFLKYFFLTSKGKELLGIASPGGAGRNKTLGQKDFENLELLMPARVEEQVKISSCLSSIDNFILVQGKKVDGLKLHKKGLLQKILPALNEVSA</sequence>
<evidence type="ECO:0000313" key="3">
    <source>
        <dbReference type="Proteomes" id="UP001106592"/>
    </source>
</evidence>
<evidence type="ECO:0000313" key="2">
    <source>
        <dbReference type="EMBL" id="MBV6290450.1"/>
    </source>
</evidence>
<organism evidence="2 3">
    <name type="scientific">Pseudomonas aegrilactucae</name>
    <dbReference type="NCBI Taxonomy" id="2854028"/>
    <lineage>
        <taxon>Bacteria</taxon>
        <taxon>Pseudomonadati</taxon>
        <taxon>Pseudomonadota</taxon>
        <taxon>Gammaproteobacteria</taxon>
        <taxon>Pseudomonadales</taxon>
        <taxon>Pseudomonadaceae</taxon>
        <taxon>Pseudomonas</taxon>
    </lineage>
</organism>
<dbReference type="EC" id="3.1.21.-" evidence="2"/>
<dbReference type="PANTHER" id="PTHR30408:SF12">
    <property type="entry name" value="TYPE I RESTRICTION ENZYME MJAVIII SPECIFICITY SUBUNIT"/>
    <property type="match status" value="1"/>
</dbReference>
<dbReference type="GO" id="GO:0016787">
    <property type="term" value="F:hydrolase activity"/>
    <property type="evidence" value="ECO:0007669"/>
    <property type="project" value="UniProtKB-KW"/>
</dbReference>
<keyword evidence="2" id="KW-0255">Endonuclease</keyword>
<comment type="caution">
    <text evidence="2">The sequence shown here is derived from an EMBL/GenBank/DDBJ whole genome shotgun (WGS) entry which is preliminary data.</text>
</comment>
<evidence type="ECO:0000259" key="1">
    <source>
        <dbReference type="Pfam" id="PF01420"/>
    </source>
</evidence>
<name>A0A9Q3AHG6_9PSED</name>
<dbReference type="InterPro" id="IPR000055">
    <property type="entry name" value="Restrct_endonuc_typeI_TRD"/>
</dbReference>